<evidence type="ECO:0000256" key="1">
    <source>
        <dbReference type="SAM" id="Phobius"/>
    </source>
</evidence>
<accession>A0A6L5X3S6</accession>
<dbReference type="Pfam" id="PF12666">
    <property type="entry name" value="PrgI"/>
    <property type="match status" value="1"/>
</dbReference>
<evidence type="ECO:0000313" key="3">
    <source>
        <dbReference type="Proteomes" id="UP000481852"/>
    </source>
</evidence>
<dbReference type="InterPro" id="IPR024414">
    <property type="entry name" value="Uncharacterised_PrgI"/>
</dbReference>
<reference evidence="2 3" key="1">
    <citation type="submission" date="2019-08" db="EMBL/GenBank/DDBJ databases">
        <title>In-depth cultivation of the pig gut microbiome towards novel bacterial diversity and tailored functional studies.</title>
        <authorList>
            <person name="Wylensek D."/>
            <person name="Hitch T.C.A."/>
            <person name="Clavel T."/>
        </authorList>
    </citation>
    <scope>NUCLEOTIDE SEQUENCE [LARGE SCALE GENOMIC DNA]</scope>
    <source>
        <strain evidence="2 3">Oil+RF-744-WCA-WT-11</strain>
    </source>
</reference>
<keyword evidence="3" id="KW-1185">Reference proteome</keyword>
<dbReference type="AlphaFoldDB" id="A0A6L5X3S6"/>
<sequence>MLIPVNQNIDEYKDDFYKGLTLRQSVISLITIAVGAAVYLTLTGVLHLPQSLALYLTLPVVFPIAAYGFLKIHGMNIAEYLRKSGAVKERSSYSFIPQMLLYGTEEDDQTVKVKTTGGSMAAGAAEYKADGKTRKAKILYLETEDSLRDLMEAHEEVMQIT</sequence>
<evidence type="ECO:0000313" key="2">
    <source>
        <dbReference type="EMBL" id="MSS14018.1"/>
    </source>
</evidence>
<gene>
    <name evidence="2" type="ORF">FYJ35_03000</name>
</gene>
<keyword evidence="1" id="KW-0472">Membrane</keyword>
<dbReference type="EMBL" id="VULZ01000002">
    <property type="protein sequence ID" value="MSS14018.1"/>
    <property type="molecule type" value="Genomic_DNA"/>
</dbReference>
<feature type="transmembrane region" description="Helical" evidence="1">
    <location>
        <begin position="26"/>
        <end position="46"/>
    </location>
</feature>
<dbReference type="Proteomes" id="UP000481852">
    <property type="component" value="Unassembled WGS sequence"/>
</dbReference>
<comment type="caution">
    <text evidence="2">The sequence shown here is derived from an EMBL/GenBank/DDBJ whole genome shotgun (WGS) entry which is preliminary data.</text>
</comment>
<keyword evidence="1" id="KW-1133">Transmembrane helix</keyword>
<feature type="transmembrane region" description="Helical" evidence="1">
    <location>
        <begin position="52"/>
        <end position="70"/>
    </location>
</feature>
<name>A0A6L5X3S6_9FIRM</name>
<keyword evidence="1" id="KW-0812">Transmembrane</keyword>
<organism evidence="2 3">
    <name type="scientific">Porcincola intestinalis</name>
    <dbReference type="NCBI Taxonomy" id="2606632"/>
    <lineage>
        <taxon>Bacteria</taxon>
        <taxon>Bacillati</taxon>
        <taxon>Bacillota</taxon>
        <taxon>Clostridia</taxon>
        <taxon>Lachnospirales</taxon>
        <taxon>Lachnospiraceae</taxon>
        <taxon>Porcincola</taxon>
    </lineage>
</organism>
<dbReference type="RefSeq" id="WP_154522945.1">
    <property type="nucleotide sequence ID" value="NZ_VULZ01000002.1"/>
</dbReference>
<proteinExistence type="predicted"/>
<protein>
    <submittedName>
        <fullName evidence="2">PrgI family protein</fullName>
    </submittedName>
</protein>